<keyword evidence="3" id="KW-0472">Membrane</keyword>
<dbReference type="SUPFAM" id="SSF63817">
    <property type="entry name" value="Sortase"/>
    <property type="match status" value="1"/>
</dbReference>
<evidence type="ECO:0000256" key="2">
    <source>
        <dbReference type="PIRSR" id="PIRSR605754-1"/>
    </source>
</evidence>
<keyword evidence="3" id="KW-1133">Transmembrane helix</keyword>
<organism evidence="4 5">
    <name type="scientific">Candidatus Anaerobutyricum stercoris</name>
    <dbReference type="NCBI Taxonomy" id="2838457"/>
    <lineage>
        <taxon>Bacteria</taxon>
        <taxon>Bacillati</taxon>
        <taxon>Bacillota</taxon>
        <taxon>Clostridia</taxon>
        <taxon>Lachnospirales</taxon>
        <taxon>Lachnospiraceae</taxon>
        <taxon>Anaerobutyricum</taxon>
    </lineage>
</organism>
<dbReference type="InterPro" id="IPR005754">
    <property type="entry name" value="Sortase"/>
</dbReference>
<keyword evidence="1" id="KW-0378">Hydrolase</keyword>
<evidence type="ECO:0000256" key="3">
    <source>
        <dbReference type="SAM" id="Phobius"/>
    </source>
</evidence>
<feature type="transmembrane region" description="Helical" evidence="3">
    <location>
        <begin position="7"/>
        <end position="28"/>
    </location>
</feature>
<dbReference type="EMBL" id="DXBR01000049">
    <property type="protein sequence ID" value="HIZ39341.1"/>
    <property type="molecule type" value="Genomic_DNA"/>
</dbReference>
<dbReference type="AlphaFoldDB" id="A0A9D2ELI7"/>
<proteinExistence type="predicted"/>
<dbReference type="Proteomes" id="UP000824049">
    <property type="component" value="Unassembled WGS sequence"/>
</dbReference>
<dbReference type="CDD" id="cd05826">
    <property type="entry name" value="Sortase_B"/>
    <property type="match status" value="1"/>
</dbReference>
<dbReference type="GO" id="GO:0016787">
    <property type="term" value="F:hydrolase activity"/>
    <property type="evidence" value="ECO:0007669"/>
    <property type="project" value="UniProtKB-KW"/>
</dbReference>
<reference evidence="4" key="2">
    <citation type="submission" date="2021-04" db="EMBL/GenBank/DDBJ databases">
        <authorList>
            <person name="Gilroy R."/>
        </authorList>
    </citation>
    <scope>NUCLEOTIDE SEQUENCE</scope>
    <source>
        <strain evidence="4">CHK179-28034</strain>
    </source>
</reference>
<evidence type="ECO:0000256" key="1">
    <source>
        <dbReference type="ARBA" id="ARBA00022801"/>
    </source>
</evidence>
<keyword evidence="3" id="KW-0812">Transmembrane</keyword>
<reference evidence="4" key="1">
    <citation type="journal article" date="2021" name="PeerJ">
        <title>Extensive microbial diversity within the chicken gut microbiome revealed by metagenomics and culture.</title>
        <authorList>
            <person name="Gilroy R."/>
            <person name="Ravi A."/>
            <person name="Getino M."/>
            <person name="Pursley I."/>
            <person name="Horton D.L."/>
            <person name="Alikhan N.F."/>
            <person name="Baker D."/>
            <person name="Gharbi K."/>
            <person name="Hall N."/>
            <person name="Watson M."/>
            <person name="Adriaenssens E.M."/>
            <person name="Foster-Nyarko E."/>
            <person name="Jarju S."/>
            <person name="Secka A."/>
            <person name="Antonio M."/>
            <person name="Oren A."/>
            <person name="Chaudhuri R.R."/>
            <person name="La Ragione R."/>
            <person name="Hildebrand F."/>
            <person name="Pallen M.J."/>
        </authorList>
    </citation>
    <scope>NUCLEOTIDE SEQUENCE</scope>
    <source>
        <strain evidence="4">CHK179-28034</strain>
    </source>
</reference>
<evidence type="ECO:0000313" key="4">
    <source>
        <dbReference type="EMBL" id="HIZ39341.1"/>
    </source>
</evidence>
<dbReference type="InterPro" id="IPR023365">
    <property type="entry name" value="Sortase_dom-sf"/>
</dbReference>
<dbReference type="InterPro" id="IPR009835">
    <property type="entry name" value="SrtB"/>
</dbReference>
<protein>
    <submittedName>
        <fullName evidence="4">Class B sortase</fullName>
    </submittedName>
</protein>
<accession>A0A9D2ELI7</accession>
<gene>
    <name evidence="4" type="ORF">H9968_05330</name>
</gene>
<feature type="active site" description="Proton donor/acceptor" evidence="2">
    <location>
        <position position="135"/>
    </location>
</feature>
<dbReference type="Pfam" id="PF04203">
    <property type="entry name" value="Sortase"/>
    <property type="match status" value="1"/>
</dbReference>
<comment type="caution">
    <text evidence="4">The sequence shown here is derived from an EMBL/GenBank/DDBJ whole genome shotgun (WGS) entry which is preliminary data.</text>
</comment>
<name>A0A9D2ELI7_9FIRM</name>
<sequence length="251" mass="28779">MNILKRFLFYLMLMGLFAAAMAFGTLALRDALPFIKSDWEVHKLREAVKGTAEENTLDDGVTMPDIKWEKLQEENPDIVAWITVPGTKIDYPVLQCSTWNEYLHKDHEGNYSYPGSIFIQPGASFSDQHIVIYGHNMASRSMFGSLHDYEDEDFGREHPDVYIYEPGRTIHAKIYSTYDCKDASETYITDFQTPEAWQDWLNMTIEENYYDVGTAIPSAGDRVITLSTCSTGRSADSRYVVQSKIKNIKMY</sequence>
<evidence type="ECO:0000313" key="5">
    <source>
        <dbReference type="Proteomes" id="UP000824049"/>
    </source>
</evidence>
<dbReference type="Gene3D" id="2.40.260.10">
    <property type="entry name" value="Sortase"/>
    <property type="match status" value="1"/>
</dbReference>
<feature type="active site" description="Acyl-thioester intermediate" evidence="2">
    <location>
        <position position="229"/>
    </location>
</feature>